<comment type="caution">
    <text evidence="12">Lacks conserved residue(s) required for the propagation of feature annotation.</text>
</comment>
<reference evidence="14" key="1">
    <citation type="journal article" date="2023" name="GigaByte">
        <title>Genome assembly of the bearded iris, Iris pallida Lam.</title>
        <authorList>
            <person name="Bruccoleri R.E."/>
            <person name="Oakeley E.J."/>
            <person name="Faust A.M.E."/>
            <person name="Altorfer M."/>
            <person name="Dessus-Babus S."/>
            <person name="Burckhardt D."/>
            <person name="Oertli M."/>
            <person name="Naumann U."/>
            <person name="Petersen F."/>
            <person name="Wong J."/>
        </authorList>
    </citation>
    <scope>NUCLEOTIDE SEQUENCE</scope>
    <source>
        <strain evidence="14">GSM-AAB239-AS_SAM_17_03QT</strain>
    </source>
</reference>
<dbReference type="InterPro" id="IPR005027">
    <property type="entry name" value="Glyco_trans_43"/>
</dbReference>
<dbReference type="GO" id="GO:0015018">
    <property type="term" value="F:galactosylgalactosylxylosylprotein 3-beta-glucuronosyltransferase activity"/>
    <property type="evidence" value="ECO:0007669"/>
    <property type="project" value="InterPro"/>
</dbReference>
<evidence type="ECO:0000256" key="12">
    <source>
        <dbReference type="RuleBase" id="RU363127"/>
    </source>
</evidence>
<keyword evidence="9 12" id="KW-0472">Membrane</keyword>
<dbReference type="Gene3D" id="3.90.550.10">
    <property type="entry name" value="Spore Coat Polysaccharide Biosynthesis Protein SpsA, Chain A"/>
    <property type="match status" value="1"/>
</dbReference>
<keyword evidence="3" id="KW-0328">Glycosyltransferase</keyword>
<feature type="transmembrane region" description="Helical" evidence="12">
    <location>
        <begin position="73"/>
        <end position="94"/>
    </location>
</feature>
<sequence>MKFSLLQPAHNSRRASLLRTTSADAVSSFQTAADSSRPSPSSSSLSLPPLFLLLLHCLCCLFSLLLGFCFSRVVFFLLFSSPAAAAAYTSAPVLRSTTTTTTTTLTTLTTTTSTTLTTLTETVTVPVVDRTPSPNHNSSGGGGGAFAGRRGIRIRPWPHPNPAETMRAHRIVELVQREQLRRQHGARSARRAIVVTPTHVRALQAPHLTGLMHSLMLVPYDLTWIVVEAGGVSAETASIFAKSNLDVLHIPFAVEKTMPADWSDRRRMEARMRLHALRVVREQRMDGIVLFADDSNIHSTDLFDEIQKVKWMGALSVGVLAHPVGYSTPPPNRLRPAGEADNGSLPVPIQGPACDASGRFTGWHAFDPATNSVDFVARRGERTSPAPRLEWSGFVLNSRLLWRETEGRPDWFRSLGDGEQIDSPLGLLKEASFVEPLGNCGKKVMLWWLRAEAHPDSKFPPGWIIEPSVENKYMDK</sequence>
<evidence type="ECO:0000256" key="10">
    <source>
        <dbReference type="ARBA" id="ARBA00023180"/>
    </source>
</evidence>
<keyword evidence="4 12" id="KW-0808">Transferase</keyword>
<dbReference type="PANTHER" id="PTHR10896">
    <property type="entry name" value="GALACTOSYLGALACTOSYLXYLOSYLPROTEIN 3-BETA-GLUCURONOSYLTRANSFERASE BETA-1,3-GLUCURONYLTRANSFERASE"/>
    <property type="match status" value="1"/>
</dbReference>
<feature type="transmembrane region" description="Helical" evidence="12">
    <location>
        <begin position="47"/>
        <end position="66"/>
    </location>
</feature>
<evidence type="ECO:0000256" key="3">
    <source>
        <dbReference type="ARBA" id="ARBA00022676"/>
    </source>
</evidence>
<keyword evidence="10" id="KW-0325">Glycoprotein</keyword>
<name>A0AAX6IAV8_IRIPA</name>
<keyword evidence="6 12" id="KW-0735">Signal-anchor</keyword>
<evidence type="ECO:0000256" key="7">
    <source>
        <dbReference type="ARBA" id="ARBA00022989"/>
    </source>
</evidence>
<comment type="function">
    <text evidence="12">Involved in the synthesis of glucuronoxylan hemicellulose in secondary cell walls.</text>
</comment>
<evidence type="ECO:0000256" key="2">
    <source>
        <dbReference type="ARBA" id="ARBA00007706"/>
    </source>
</evidence>
<reference evidence="14" key="2">
    <citation type="submission" date="2023-04" db="EMBL/GenBank/DDBJ databases">
        <authorList>
            <person name="Bruccoleri R.E."/>
            <person name="Oakeley E.J."/>
            <person name="Faust A.-M."/>
            <person name="Dessus-Babus S."/>
            <person name="Altorfer M."/>
            <person name="Burckhardt D."/>
            <person name="Oertli M."/>
            <person name="Naumann U."/>
            <person name="Petersen F."/>
            <person name="Wong J."/>
        </authorList>
    </citation>
    <scope>NUCLEOTIDE SEQUENCE</scope>
    <source>
        <strain evidence="14">GSM-AAB239-AS_SAM_17_03QT</strain>
        <tissue evidence="14">Leaf</tissue>
    </source>
</reference>
<comment type="caution">
    <text evidence="14">The sequence shown here is derived from an EMBL/GenBank/DDBJ whole genome shotgun (WGS) entry which is preliminary data.</text>
</comment>
<keyword evidence="11 12" id="KW-0961">Cell wall biogenesis/degradation</keyword>
<dbReference type="InterPro" id="IPR029044">
    <property type="entry name" value="Nucleotide-diphossugar_trans"/>
</dbReference>
<dbReference type="Pfam" id="PF03360">
    <property type="entry name" value="Glyco_transf_43"/>
    <property type="match status" value="1"/>
</dbReference>
<organism evidence="14 15">
    <name type="scientific">Iris pallida</name>
    <name type="common">Sweet iris</name>
    <dbReference type="NCBI Taxonomy" id="29817"/>
    <lineage>
        <taxon>Eukaryota</taxon>
        <taxon>Viridiplantae</taxon>
        <taxon>Streptophyta</taxon>
        <taxon>Embryophyta</taxon>
        <taxon>Tracheophyta</taxon>
        <taxon>Spermatophyta</taxon>
        <taxon>Magnoliopsida</taxon>
        <taxon>Liliopsida</taxon>
        <taxon>Asparagales</taxon>
        <taxon>Iridaceae</taxon>
        <taxon>Iridoideae</taxon>
        <taxon>Irideae</taxon>
        <taxon>Iris</taxon>
    </lineage>
</organism>
<evidence type="ECO:0000256" key="8">
    <source>
        <dbReference type="ARBA" id="ARBA00023034"/>
    </source>
</evidence>
<evidence type="ECO:0000313" key="15">
    <source>
        <dbReference type="Proteomes" id="UP001140949"/>
    </source>
</evidence>
<dbReference type="EMBL" id="JANAVB010003000">
    <property type="protein sequence ID" value="KAJ6850392.1"/>
    <property type="molecule type" value="Genomic_DNA"/>
</dbReference>
<keyword evidence="15" id="KW-1185">Reference proteome</keyword>
<feature type="region of interest" description="Disordered" evidence="13">
    <location>
        <begin position="128"/>
        <end position="147"/>
    </location>
</feature>
<dbReference type="GO" id="GO:0071555">
    <property type="term" value="P:cell wall organization"/>
    <property type="evidence" value="ECO:0007669"/>
    <property type="project" value="UniProtKB-KW"/>
</dbReference>
<accession>A0AAX6IAV8</accession>
<keyword evidence="5 12" id="KW-0812">Transmembrane</keyword>
<dbReference type="FunFam" id="3.90.550.10:FF:000096">
    <property type="entry name" value="Glycosyltransferases"/>
    <property type="match status" value="1"/>
</dbReference>
<keyword evidence="8 12" id="KW-0333">Golgi apparatus</keyword>
<dbReference type="Proteomes" id="UP001140949">
    <property type="component" value="Unassembled WGS sequence"/>
</dbReference>
<comment type="similarity">
    <text evidence="2 12">Belongs to the glycosyltransferase 43 family.</text>
</comment>
<evidence type="ECO:0000256" key="4">
    <source>
        <dbReference type="ARBA" id="ARBA00022679"/>
    </source>
</evidence>
<evidence type="ECO:0000256" key="13">
    <source>
        <dbReference type="SAM" id="MobiDB-lite"/>
    </source>
</evidence>
<dbReference type="GO" id="GO:0042285">
    <property type="term" value="F:xylosyltransferase activity"/>
    <property type="evidence" value="ECO:0007669"/>
    <property type="project" value="TreeGrafter"/>
</dbReference>
<dbReference type="AlphaFoldDB" id="A0AAX6IAV8"/>
<dbReference type="PANTHER" id="PTHR10896:SF17">
    <property type="entry name" value="BETA-1,4-XYLOSYLTRANSFERASE IRX14H-RELATED"/>
    <property type="match status" value="1"/>
</dbReference>
<keyword evidence="7 12" id="KW-1133">Transmembrane helix</keyword>
<dbReference type="EC" id="2.4.-.-" evidence="12"/>
<protein>
    <recommendedName>
        <fullName evidence="12">Glycosyltransferases</fullName>
        <ecNumber evidence="12">2.4.-.-</ecNumber>
    </recommendedName>
</protein>
<evidence type="ECO:0000256" key="9">
    <source>
        <dbReference type="ARBA" id="ARBA00023136"/>
    </source>
</evidence>
<dbReference type="GO" id="GO:0000139">
    <property type="term" value="C:Golgi membrane"/>
    <property type="evidence" value="ECO:0007669"/>
    <property type="project" value="UniProtKB-SubCell"/>
</dbReference>
<dbReference type="GO" id="GO:0010417">
    <property type="term" value="P:glucuronoxylan biosynthetic process"/>
    <property type="evidence" value="ECO:0007669"/>
    <property type="project" value="TreeGrafter"/>
</dbReference>
<comment type="subcellular location">
    <subcellularLocation>
        <location evidence="1 12">Golgi apparatus membrane</location>
        <topology evidence="1 12">Single-pass type II membrane protein</topology>
    </subcellularLocation>
</comment>
<evidence type="ECO:0000313" key="14">
    <source>
        <dbReference type="EMBL" id="KAJ6850392.1"/>
    </source>
</evidence>
<evidence type="ECO:0000256" key="5">
    <source>
        <dbReference type="ARBA" id="ARBA00022692"/>
    </source>
</evidence>
<proteinExistence type="inferred from homology"/>
<dbReference type="SUPFAM" id="SSF53448">
    <property type="entry name" value="Nucleotide-diphospho-sugar transferases"/>
    <property type="match status" value="1"/>
</dbReference>
<evidence type="ECO:0000256" key="1">
    <source>
        <dbReference type="ARBA" id="ARBA00004323"/>
    </source>
</evidence>
<gene>
    <name evidence="14" type="ORF">M6B38_264955</name>
</gene>
<dbReference type="GO" id="GO:0009834">
    <property type="term" value="P:plant-type secondary cell wall biogenesis"/>
    <property type="evidence" value="ECO:0007669"/>
    <property type="project" value="TreeGrafter"/>
</dbReference>
<evidence type="ECO:0000256" key="6">
    <source>
        <dbReference type="ARBA" id="ARBA00022968"/>
    </source>
</evidence>
<evidence type="ECO:0000256" key="11">
    <source>
        <dbReference type="ARBA" id="ARBA00023316"/>
    </source>
</evidence>